<dbReference type="PANTHER" id="PTHR47326:SF1">
    <property type="entry name" value="HTH PSQ-TYPE DOMAIN-CONTAINING PROTEIN"/>
    <property type="match status" value="1"/>
</dbReference>
<organism evidence="2 3">
    <name type="scientific">Aromia moschata</name>
    <dbReference type="NCBI Taxonomy" id="1265417"/>
    <lineage>
        <taxon>Eukaryota</taxon>
        <taxon>Metazoa</taxon>
        <taxon>Ecdysozoa</taxon>
        <taxon>Arthropoda</taxon>
        <taxon>Hexapoda</taxon>
        <taxon>Insecta</taxon>
        <taxon>Pterygota</taxon>
        <taxon>Neoptera</taxon>
        <taxon>Endopterygota</taxon>
        <taxon>Coleoptera</taxon>
        <taxon>Polyphaga</taxon>
        <taxon>Cucujiformia</taxon>
        <taxon>Chrysomeloidea</taxon>
        <taxon>Cerambycidae</taxon>
        <taxon>Cerambycinae</taxon>
        <taxon>Callichromatini</taxon>
        <taxon>Aromia</taxon>
    </lineage>
</organism>
<evidence type="ECO:0000313" key="3">
    <source>
        <dbReference type="Proteomes" id="UP001162162"/>
    </source>
</evidence>
<reference evidence="2" key="1">
    <citation type="journal article" date="2023" name="Insect Mol. Biol.">
        <title>Genome sequencing provides insights into the evolution of gene families encoding plant cell wall-degrading enzymes in longhorned beetles.</title>
        <authorList>
            <person name="Shin N.R."/>
            <person name="Okamura Y."/>
            <person name="Kirsch R."/>
            <person name="Pauchet Y."/>
        </authorList>
    </citation>
    <scope>NUCLEOTIDE SEQUENCE</scope>
    <source>
        <strain evidence="2">AMC_N1</strain>
    </source>
</reference>
<evidence type="ECO:0000256" key="1">
    <source>
        <dbReference type="SAM" id="MobiDB-lite"/>
    </source>
</evidence>
<comment type="caution">
    <text evidence="2">The sequence shown here is derived from an EMBL/GenBank/DDBJ whole genome shotgun (WGS) entry which is preliminary data.</text>
</comment>
<sequence length="272" mass="31766">MTDNLWILESVDDSLWNLESVDDGLWKDETGDSENSEDDSMISETSRRVRRPRQILEETASVPMASFYLTMKRMLKRAEQKYTQTTAAEERTAASHRPLLETTAGLLEYSCSLSYAGDMSFGRRSSESNKTRRLRRALLKIRGTPLVTPPPPLRVEGASRIFKQNRILPFKPKFRHTLEEGDEAKRLDFCLEMGNRVLNDVGFHKRILFADESSFSTNGVVSSQHCRYWSETNPHFTISCRRQYFEKLMCVVCGFIYKWYYWSIFFQRKFKS</sequence>
<gene>
    <name evidence="2" type="ORF">NQ318_019318</name>
</gene>
<accession>A0AAV8YB00</accession>
<dbReference type="PANTHER" id="PTHR47326">
    <property type="entry name" value="TRANSPOSABLE ELEMENT TC3 TRANSPOSASE-LIKE PROTEIN"/>
    <property type="match status" value="1"/>
</dbReference>
<dbReference type="GO" id="GO:0003676">
    <property type="term" value="F:nucleic acid binding"/>
    <property type="evidence" value="ECO:0007669"/>
    <property type="project" value="InterPro"/>
</dbReference>
<dbReference type="EMBL" id="JAPWTK010000138">
    <property type="protein sequence ID" value="KAJ8948333.1"/>
    <property type="molecule type" value="Genomic_DNA"/>
</dbReference>
<evidence type="ECO:0008006" key="4">
    <source>
        <dbReference type="Google" id="ProtNLM"/>
    </source>
</evidence>
<evidence type="ECO:0000313" key="2">
    <source>
        <dbReference type="EMBL" id="KAJ8948333.1"/>
    </source>
</evidence>
<feature type="compositionally biased region" description="Acidic residues" evidence="1">
    <location>
        <begin position="31"/>
        <end position="41"/>
    </location>
</feature>
<dbReference type="AlphaFoldDB" id="A0AAV8YB00"/>
<keyword evidence="3" id="KW-1185">Reference proteome</keyword>
<name>A0AAV8YB00_9CUCU</name>
<feature type="region of interest" description="Disordered" evidence="1">
    <location>
        <begin position="27"/>
        <end position="48"/>
    </location>
</feature>
<proteinExistence type="predicted"/>
<protein>
    <recommendedName>
        <fullName evidence="4">PiggyBac transposable element-derived protein domain-containing protein</fullName>
    </recommendedName>
</protein>
<dbReference type="Gene3D" id="3.30.420.10">
    <property type="entry name" value="Ribonuclease H-like superfamily/Ribonuclease H"/>
    <property type="match status" value="1"/>
</dbReference>
<dbReference type="Proteomes" id="UP001162162">
    <property type="component" value="Unassembled WGS sequence"/>
</dbReference>
<dbReference type="InterPro" id="IPR036397">
    <property type="entry name" value="RNaseH_sf"/>
</dbReference>